<name>A0A3S1BW48_9BACL</name>
<comment type="cofactor">
    <cofactor evidence="1">
        <name>Mg(2+)</name>
        <dbReference type="ChEBI" id="CHEBI:18420"/>
    </cofactor>
</comment>
<dbReference type="PANTHER" id="PTHR43046">
    <property type="entry name" value="GDP-MANNOSE MANNOSYL HYDROLASE"/>
    <property type="match status" value="1"/>
</dbReference>
<sequence>MRVIDKIAWIHLRNGQILCARSKGQDTYFLPGGKRDPGESDADTLAREIAEELSVRIEKETIHFFGVFEARAHGKSEDIMVRMTCYTANYSGMHTPASEIEEIAWLNYKDLHKVSQASQLIFEQLFAMKWLD</sequence>
<organism evidence="4 5">
    <name type="scientific">Paenibacillus zeisoli</name>
    <dbReference type="NCBI Taxonomy" id="2496267"/>
    <lineage>
        <taxon>Bacteria</taxon>
        <taxon>Bacillati</taxon>
        <taxon>Bacillota</taxon>
        <taxon>Bacilli</taxon>
        <taxon>Bacillales</taxon>
        <taxon>Paenibacillaceae</taxon>
        <taxon>Paenibacillus</taxon>
    </lineage>
</organism>
<dbReference type="PROSITE" id="PS51462">
    <property type="entry name" value="NUDIX"/>
    <property type="match status" value="1"/>
</dbReference>
<comment type="caution">
    <text evidence="4">The sequence shown here is derived from an EMBL/GenBank/DDBJ whole genome shotgun (WGS) entry which is preliminary data.</text>
</comment>
<dbReference type="InterPro" id="IPR000086">
    <property type="entry name" value="NUDIX_hydrolase_dom"/>
</dbReference>
<dbReference type="InterPro" id="IPR015797">
    <property type="entry name" value="NUDIX_hydrolase-like_dom_sf"/>
</dbReference>
<dbReference type="SUPFAM" id="SSF55811">
    <property type="entry name" value="Nudix"/>
    <property type="match status" value="1"/>
</dbReference>
<dbReference type="CDD" id="cd04690">
    <property type="entry name" value="NUDIX_Hydrolase"/>
    <property type="match status" value="1"/>
</dbReference>
<feature type="domain" description="Nudix hydrolase" evidence="3">
    <location>
        <begin position="1"/>
        <end position="129"/>
    </location>
</feature>
<reference evidence="4 5" key="1">
    <citation type="submission" date="2018-12" db="EMBL/GenBank/DDBJ databases">
        <authorList>
            <person name="Sun L."/>
            <person name="Chen Z."/>
        </authorList>
    </citation>
    <scope>NUCLEOTIDE SEQUENCE [LARGE SCALE GENOMIC DNA]</scope>
    <source>
        <strain evidence="4 5">3-5-3</strain>
    </source>
</reference>
<dbReference type="Pfam" id="PF00293">
    <property type="entry name" value="NUDIX"/>
    <property type="match status" value="1"/>
</dbReference>
<evidence type="ECO:0000313" key="5">
    <source>
        <dbReference type="Proteomes" id="UP000272464"/>
    </source>
</evidence>
<keyword evidence="2" id="KW-0378">Hydrolase</keyword>
<keyword evidence="5" id="KW-1185">Reference proteome</keyword>
<dbReference type="AlphaFoldDB" id="A0A3S1BW48"/>
<accession>A0A3S1BW48</accession>
<evidence type="ECO:0000259" key="3">
    <source>
        <dbReference type="PROSITE" id="PS51462"/>
    </source>
</evidence>
<evidence type="ECO:0000256" key="1">
    <source>
        <dbReference type="ARBA" id="ARBA00001946"/>
    </source>
</evidence>
<dbReference type="OrthoDB" id="3532303at2"/>
<evidence type="ECO:0000313" key="4">
    <source>
        <dbReference type="EMBL" id="RUT35672.1"/>
    </source>
</evidence>
<dbReference type="Gene3D" id="3.90.79.10">
    <property type="entry name" value="Nucleoside Triphosphate Pyrophosphohydrolase"/>
    <property type="match status" value="1"/>
</dbReference>
<protein>
    <submittedName>
        <fullName evidence="4">NUDIX domain-containing protein</fullName>
    </submittedName>
</protein>
<gene>
    <name evidence="4" type="ORF">EJP77_01230</name>
</gene>
<dbReference type="PANTHER" id="PTHR43046:SF2">
    <property type="entry name" value="8-OXO-DGTP DIPHOSPHATASE-RELATED"/>
    <property type="match status" value="1"/>
</dbReference>
<evidence type="ECO:0000256" key="2">
    <source>
        <dbReference type="ARBA" id="ARBA00022801"/>
    </source>
</evidence>
<dbReference type="RefSeq" id="WP_127197372.1">
    <property type="nucleotide sequence ID" value="NZ_RZNX01000001.1"/>
</dbReference>
<dbReference type="GO" id="GO:0016787">
    <property type="term" value="F:hydrolase activity"/>
    <property type="evidence" value="ECO:0007669"/>
    <property type="project" value="UniProtKB-KW"/>
</dbReference>
<dbReference type="EMBL" id="RZNX01000001">
    <property type="protein sequence ID" value="RUT35672.1"/>
    <property type="molecule type" value="Genomic_DNA"/>
</dbReference>
<proteinExistence type="predicted"/>
<dbReference type="Proteomes" id="UP000272464">
    <property type="component" value="Unassembled WGS sequence"/>
</dbReference>